<comment type="caution">
    <text evidence="2">The sequence shown here is derived from an EMBL/GenBank/DDBJ whole genome shotgun (WGS) entry which is preliminary data.</text>
</comment>
<reference evidence="2 3" key="1">
    <citation type="submission" date="2014-02" db="EMBL/GenBank/DDBJ databases">
        <title>Single nucleus genome sequencing reveals high similarity among nuclei of an endomycorrhizal fungus.</title>
        <authorList>
            <person name="Lin K."/>
            <person name="Geurts R."/>
            <person name="Zhang Z."/>
            <person name="Limpens E."/>
            <person name="Saunders D.G."/>
            <person name="Mu D."/>
            <person name="Pang E."/>
            <person name="Cao H."/>
            <person name="Cha H."/>
            <person name="Lin T."/>
            <person name="Zhou Q."/>
            <person name="Shang Y."/>
            <person name="Li Y."/>
            <person name="Ivanov S."/>
            <person name="Sharma T."/>
            <person name="Velzen R.V."/>
            <person name="Ruijter N.D."/>
            <person name="Aanen D.K."/>
            <person name="Win J."/>
            <person name="Kamoun S."/>
            <person name="Bisseling T."/>
            <person name="Huang S."/>
        </authorList>
    </citation>
    <scope>NUCLEOTIDE SEQUENCE [LARGE SCALE GENOMIC DNA]</scope>
    <source>
        <strain evidence="3">DAOM197198w</strain>
    </source>
</reference>
<evidence type="ECO:0000313" key="3">
    <source>
        <dbReference type="Proteomes" id="UP000022910"/>
    </source>
</evidence>
<dbReference type="PANTHER" id="PTHR43591:SF24">
    <property type="entry name" value="2-METHOXY-6-POLYPRENYL-1,4-BENZOQUINOL METHYLASE, MITOCHONDRIAL"/>
    <property type="match status" value="1"/>
</dbReference>
<dbReference type="SMR" id="A0A015KLC6"/>
<organism evidence="2 3">
    <name type="scientific">Rhizophagus irregularis (strain DAOM 197198w)</name>
    <name type="common">Glomus intraradices</name>
    <dbReference type="NCBI Taxonomy" id="1432141"/>
    <lineage>
        <taxon>Eukaryota</taxon>
        <taxon>Fungi</taxon>
        <taxon>Fungi incertae sedis</taxon>
        <taxon>Mucoromycota</taxon>
        <taxon>Glomeromycotina</taxon>
        <taxon>Glomeromycetes</taxon>
        <taxon>Glomerales</taxon>
        <taxon>Glomeraceae</taxon>
        <taxon>Rhizophagus</taxon>
    </lineage>
</organism>
<evidence type="ECO:0000313" key="2">
    <source>
        <dbReference type="EMBL" id="EXX60511.1"/>
    </source>
</evidence>
<dbReference type="SUPFAM" id="SSF53335">
    <property type="entry name" value="S-adenosyl-L-methionine-dependent methyltransferases"/>
    <property type="match status" value="1"/>
</dbReference>
<evidence type="ECO:0000259" key="1">
    <source>
        <dbReference type="Pfam" id="PF13649"/>
    </source>
</evidence>
<dbReference type="Proteomes" id="UP000022910">
    <property type="component" value="Unassembled WGS sequence"/>
</dbReference>
<dbReference type="PANTHER" id="PTHR43591">
    <property type="entry name" value="METHYLTRANSFERASE"/>
    <property type="match status" value="1"/>
</dbReference>
<dbReference type="OrthoDB" id="506498at2759"/>
<dbReference type="HOGENOM" id="CLU_010595_9_0_1"/>
<dbReference type="GO" id="GO:0008168">
    <property type="term" value="F:methyltransferase activity"/>
    <property type="evidence" value="ECO:0007669"/>
    <property type="project" value="TreeGrafter"/>
</dbReference>
<dbReference type="InterPro" id="IPR029063">
    <property type="entry name" value="SAM-dependent_MTases_sf"/>
</dbReference>
<name>A0A015KLC6_RHIIW</name>
<dbReference type="EMBL" id="JEMT01025903">
    <property type="protein sequence ID" value="EXX60511.1"/>
    <property type="molecule type" value="Genomic_DNA"/>
</dbReference>
<sequence length="301" mass="34881">MGNSHSSSKRKSKKMALYKEIDNKPTNLEPNKELKYYIPNNYEDIDRLHMFHFFQRYLFQSNYSSPIEEKLTQGKCKVLNIGCGPGTWLLDLANQYEKSIFYGLDSNSVYPNEIKPSNLNFINANMFDGLPFPENEFDFIRQDPMSFMIKADQWDFIISEMIRVTKPGGYIEILDIYFTHKGAGPILSKIYEAHNTSCLQRGVDLRIIPNIDKIIQSNQNTPIVYRDEKSYILGPNGGKVGMIKQDIYIGYHDNEVATENLSPLLGVTKEEYNVMITKHLIEELKNTNPEFSLVRYWAKKD</sequence>
<protein>
    <recommendedName>
        <fullName evidence="1">Methyltransferase domain-containing protein</fullName>
    </recommendedName>
</protein>
<accession>A0A015KLC6</accession>
<gene>
    <name evidence="2" type="ORF">RirG_179290</name>
</gene>
<feature type="domain" description="Methyltransferase" evidence="1">
    <location>
        <begin position="78"/>
        <end position="169"/>
    </location>
</feature>
<dbReference type="STRING" id="1432141.A0A015KLC6"/>
<dbReference type="OMA" id="INANMFD"/>
<dbReference type="Gene3D" id="3.40.50.150">
    <property type="entry name" value="Vaccinia Virus protein VP39"/>
    <property type="match status" value="1"/>
</dbReference>
<keyword evidence="3" id="KW-1185">Reference proteome</keyword>
<dbReference type="Pfam" id="PF13649">
    <property type="entry name" value="Methyltransf_25"/>
    <property type="match status" value="1"/>
</dbReference>
<dbReference type="CDD" id="cd02440">
    <property type="entry name" value="AdoMet_MTases"/>
    <property type="match status" value="1"/>
</dbReference>
<dbReference type="AlphaFoldDB" id="A0A015KLC6"/>
<proteinExistence type="predicted"/>
<dbReference type="InterPro" id="IPR041698">
    <property type="entry name" value="Methyltransf_25"/>
</dbReference>